<evidence type="ECO:0000259" key="7">
    <source>
        <dbReference type="PROSITE" id="PS50157"/>
    </source>
</evidence>
<dbReference type="PANTHER" id="PTHR23235">
    <property type="entry name" value="KRUEPPEL-LIKE TRANSCRIPTION FACTOR"/>
    <property type="match status" value="1"/>
</dbReference>
<dbReference type="PROSITE" id="PS50157">
    <property type="entry name" value="ZINC_FINGER_C2H2_2"/>
    <property type="match status" value="4"/>
</dbReference>
<evidence type="ECO:0000256" key="6">
    <source>
        <dbReference type="SAM" id="Coils"/>
    </source>
</evidence>
<dbReference type="PROSITE" id="PS00028">
    <property type="entry name" value="ZINC_FINGER_C2H2_1"/>
    <property type="match status" value="2"/>
</dbReference>
<dbReference type="Ensembl" id="ENSPMGT00000007538.1">
    <property type="protein sequence ID" value="ENSPMGP00000007087.1"/>
    <property type="gene ID" value="ENSPMGG00000005909.1"/>
</dbReference>
<dbReference type="Gene3D" id="3.30.160.60">
    <property type="entry name" value="Classic Zinc Finger"/>
    <property type="match status" value="4"/>
</dbReference>
<dbReference type="InterPro" id="IPR013087">
    <property type="entry name" value="Znf_C2H2_type"/>
</dbReference>
<keyword evidence="3 5" id="KW-0863">Zinc-finger</keyword>
<keyword evidence="9" id="KW-1185">Reference proteome</keyword>
<feature type="domain" description="C2H2-type" evidence="7">
    <location>
        <begin position="267"/>
        <end position="294"/>
    </location>
</feature>
<dbReference type="GO" id="GO:0000978">
    <property type="term" value="F:RNA polymerase II cis-regulatory region sequence-specific DNA binding"/>
    <property type="evidence" value="ECO:0007669"/>
    <property type="project" value="TreeGrafter"/>
</dbReference>
<dbReference type="Pfam" id="PF00096">
    <property type="entry name" value="zf-C2H2"/>
    <property type="match status" value="2"/>
</dbReference>
<organism evidence="8 9">
    <name type="scientific">Periophthalmus magnuspinnatus</name>
    <dbReference type="NCBI Taxonomy" id="409849"/>
    <lineage>
        <taxon>Eukaryota</taxon>
        <taxon>Metazoa</taxon>
        <taxon>Chordata</taxon>
        <taxon>Craniata</taxon>
        <taxon>Vertebrata</taxon>
        <taxon>Euteleostomi</taxon>
        <taxon>Actinopterygii</taxon>
        <taxon>Neopterygii</taxon>
        <taxon>Teleostei</taxon>
        <taxon>Neoteleostei</taxon>
        <taxon>Acanthomorphata</taxon>
        <taxon>Gobiaria</taxon>
        <taxon>Gobiiformes</taxon>
        <taxon>Gobioidei</taxon>
        <taxon>Gobiidae</taxon>
        <taxon>Oxudercinae</taxon>
        <taxon>Periophthalmus</taxon>
    </lineage>
</organism>
<feature type="domain" description="C2H2-type" evidence="7">
    <location>
        <begin position="210"/>
        <end position="237"/>
    </location>
</feature>
<feature type="domain" description="C2H2-type" evidence="7">
    <location>
        <begin position="238"/>
        <end position="266"/>
    </location>
</feature>
<keyword evidence="4" id="KW-0862">Zinc</keyword>
<dbReference type="STRING" id="409849.ENSPMGP00000007087"/>
<keyword evidence="2" id="KW-0677">Repeat</keyword>
<dbReference type="SMART" id="SM00355">
    <property type="entry name" value="ZnF_C2H2"/>
    <property type="match status" value="3"/>
</dbReference>
<dbReference type="AlphaFoldDB" id="A0A3B3ZQY4"/>
<name>A0A3B3ZQY4_9GOBI</name>
<dbReference type="GO" id="GO:0008270">
    <property type="term" value="F:zinc ion binding"/>
    <property type="evidence" value="ECO:0007669"/>
    <property type="project" value="UniProtKB-KW"/>
</dbReference>
<evidence type="ECO:0000256" key="1">
    <source>
        <dbReference type="ARBA" id="ARBA00022723"/>
    </source>
</evidence>
<evidence type="ECO:0000256" key="3">
    <source>
        <dbReference type="ARBA" id="ARBA00022771"/>
    </source>
</evidence>
<sequence>MENLVRTAVLEISQIFEDSLHDHQVELARKGEEIAHLKVKLQRVELKLKDMSAQSVCSNTSQTEGWVPGLSAAQDSTMENFKGNETNCPGPVNRNTVFGVGETCLEDNYVTFLEEDPGNLTSSHQIAQSAQRLEGGLTPYTKRGSTFVSRDQPQSNFPTLTLRNMESLTHRPSASGVNRRPYSCPYCGKSFTHPSHHRQHLLCHTGVRLPLCQFCEKRFLTPSELTTHTCTYSGERPFGCSQCGRRFARSRNLRAHQRDVHLGKRPFACTECGQRFAHKGNLRVHKHRQGQECNKQ</sequence>
<keyword evidence="6" id="KW-0175">Coiled coil</keyword>
<reference evidence="8" key="1">
    <citation type="submission" date="2025-08" db="UniProtKB">
        <authorList>
            <consortium name="Ensembl"/>
        </authorList>
    </citation>
    <scope>IDENTIFICATION</scope>
</reference>
<dbReference type="FunFam" id="3.30.160.60:FF:000706">
    <property type="entry name" value="Zinc finger protein"/>
    <property type="match status" value="1"/>
</dbReference>
<accession>A0A3B3ZQY4</accession>
<evidence type="ECO:0000313" key="8">
    <source>
        <dbReference type="Ensembl" id="ENSPMGP00000007087.1"/>
    </source>
</evidence>
<protein>
    <recommendedName>
        <fullName evidence="7">C2H2-type domain-containing protein</fullName>
    </recommendedName>
</protein>
<proteinExistence type="predicted"/>
<evidence type="ECO:0000256" key="4">
    <source>
        <dbReference type="ARBA" id="ARBA00022833"/>
    </source>
</evidence>
<dbReference type="InterPro" id="IPR036236">
    <property type="entry name" value="Znf_C2H2_sf"/>
</dbReference>
<evidence type="ECO:0000256" key="2">
    <source>
        <dbReference type="ARBA" id="ARBA00022737"/>
    </source>
</evidence>
<feature type="coiled-coil region" evidence="6">
    <location>
        <begin position="27"/>
        <end position="54"/>
    </location>
</feature>
<dbReference type="GO" id="GO:0000981">
    <property type="term" value="F:DNA-binding transcription factor activity, RNA polymerase II-specific"/>
    <property type="evidence" value="ECO:0007669"/>
    <property type="project" value="TreeGrafter"/>
</dbReference>
<feature type="domain" description="C2H2-type" evidence="7">
    <location>
        <begin position="182"/>
        <end position="209"/>
    </location>
</feature>
<reference evidence="8" key="2">
    <citation type="submission" date="2025-09" db="UniProtKB">
        <authorList>
            <consortium name="Ensembl"/>
        </authorList>
    </citation>
    <scope>IDENTIFICATION</scope>
</reference>
<evidence type="ECO:0000313" key="9">
    <source>
        <dbReference type="Proteomes" id="UP000261520"/>
    </source>
</evidence>
<keyword evidence="1" id="KW-0479">Metal-binding</keyword>
<dbReference type="PANTHER" id="PTHR23235:SF120">
    <property type="entry name" value="KRUPPEL-LIKE FACTOR 15"/>
    <property type="match status" value="1"/>
</dbReference>
<evidence type="ECO:0000256" key="5">
    <source>
        <dbReference type="PROSITE-ProRule" id="PRU00042"/>
    </source>
</evidence>
<dbReference type="SUPFAM" id="SSF57667">
    <property type="entry name" value="beta-beta-alpha zinc fingers"/>
    <property type="match status" value="2"/>
</dbReference>
<dbReference type="FunFam" id="3.30.160.60:FF:001720">
    <property type="entry name" value="Si:dkey-7i4.21"/>
    <property type="match status" value="1"/>
</dbReference>
<dbReference type="Proteomes" id="UP000261520">
    <property type="component" value="Unplaced"/>
</dbReference>